<dbReference type="Gene3D" id="2.60.40.2250">
    <property type="match status" value="1"/>
</dbReference>
<dbReference type="GO" id="GO:0008233">
    <property type="term" value="F:peptidase activity"/>
    <property type="evidence" value="ECO:0007669"/>
    <property type="project" value="UniProtKB-KW"/>
</dbReference>
<dbReference type="Proteomes" id="UP000552700">
    <property type="component" value="Unassembled WGS sequence"/>
</dbReference>
<dbReference type="InterPro" id="IPR038765">
    <property type="entry name" value="Papain-like_cys_pep_sf"/>
</dbReference>
<organism evidence="2 3">
    <name type="scientific">Sphingobium subterraneum</name>
    <dbReference type="NCBI Taxonomy" id="627688"/>
    <lineage>
        <taxon>Bacteria</taxon>
        <taxon>Pseudomonadati</taxon>
        <taxon>Pseudomonadota</taxon>
        <taxon>Alphaproteobacteria</taxon>
        <taxon>Sphingomonadales</taxon>
        <taxon>Sphingomonadaceae</taxon>
        <taxon>Sphingobium</taxon>
    </lineage>
</organism>
<dbReference type="Gene3D" id="3.10.620.30">
    <property type="match status" value="1"/>
</dbReference>
<keyword evidence="2" id="KW-0378">Hydrolase</keyword>
<dbReference type="RefSeq" id="WP_184077958.1">
    <property type="nucleotide sequence ID" value="NZ_JACIJP010000001.1"/>
</dbReference>
<accession>A0A841IXW8</accession>
<dbReference type="EMBL" id="JACIJP010000001">
    <property type="protein sequence ID" value="MBB6123224.1"/>
    <property type="molecule type" value="Genomic_DNA"/>
</dbReference>
<protein>
    <submittedName>
        <fullName evidence="2">Transglutaminase-like putative cysteine protease</fullName>
    </submittedName>
</protein>
<gene>
    <name evidence="2" type="ORF">FHS92_000931</name>
</gene>
<feature type="domain" description="Transglutaminase-like" evidence="1">
    <location>
        <begin position="158"/>
        <end position="218"/>
    </location>
</feature>
<dbReference type="PANTHER" id="PTHR33490:SF12">
    <property type="entry name" value="BLL5557 PROTEIN"/>
    <property type="match status" value="1"/>
</dbReference>
<dbReference type="SMART" id="SM00460">
    <property type="entry name" value="TGc"/>
    <property type="match status" value="1"/>
</dbReference>
<comment type="caution">
    <text evidence="2">The sequence shown here is derived from an EMBL/GenBank/DDBJ whole genome shotgun (WGS) entry which is preliminary data.</text>
</comment>
<proteinExistence type="predicted"/>
<evidence type="ECO:0000259" key="1">
    <source>
        <dbReference type="SMART" id="SM00460"/>
    </source>
</evidence>
<keyword evidence="3" id="KW-1185">Reference proteome</keyword>
<dbReference type="Pfam" id="PF01841">
    <property type="entry name" value="Transglut_core"/>
    <property type="match status" value="1"/>
</dbReference>
<dbReference type="InterPro" id="IPR002931">
    <property type="entry name" value="Transglutaminase-like"/>
</dbReference>
<dbReference type="GO" id="GO:0006508">
    <property type="term" value="P:proteolysis"/>
    <property type="evidence" value="ECO:0007669"/>
    <property type="project" value="UniProtKB-KW"/>
</dbReference>
<name>A0A841IXW8_9SPHN</name>
<sequence>MTIEITVALEYSFEQSTDIMLQIEAAAIPEQYLERAHIDVGNVEHFARTAGHDMIGDRLWLRTSGLLRVDYTARVRVERILTDIGTLPMLRPANLPGEAVQYLLDSTYCPATEFQYFVQAEFGHLEGGARVAAMRDWIAEKFTYVAGSSGPQTTALDSFVMRRGVCRDYTHVLVSLCRASTIPARFVSVYAPGVEPQDFHAVAEVFLGGEWHLVDATGMAKEGEMAKVGVGRDAADVSFLTAYGPCAMLSQSVDVRTIGSDAR</sequence>
<evidence type="ECO:0000313" key="3">
    <source>
        <dbReference type="Proteomes" id="UP000552700"/>
    </source>
</evidence>
<dbReference type="SUPFAM" id="SSF54001">
    <property type="entry name" value="Cysteine proteinases"/>
    <property type="match status" value="1"/>
</dbReference>
<dbReference type="PANTHER" id="PTHR33490">
    <property type="entry name" value="BLR5614 PROTEIN-RELATED"/>
    <property type="match status" value="1"/>
</dbReference>
<reference evidence="2 3" key="1">
    <citation type="submission" date="2020-08" db="EMBL/GenBank/DDBJ databases">
        <title>Genomic Encyclopedia of Type Strains, Phase IV (KMG-IV): sequencing the most valuable type-strain genomes for metagenomic binning, comparative biology and taxonomic classification.</title>
        <authorList>
            <person name="Goeker M."/>
        </authorList>
    </citation>
    <scope>NUCLEOTIDE SEQUENCE [LARGE SCALE GENOMIC DNA]</scope>
    <source>
        <strain evidence="2 3">DSM 102255</strain>
    </source>
</reference>
<dbReference type="AlphaFoldDB" id="A0A841IXW8"/>
<keyword evidence="2" id="KW-0645">Protease</keyword>
<evidence type="ECO:0000313" key="2">
    <source>
        <dbReference type="EMBL" id="MBB6123224.1"/>
    </source>
</evidence>